<dbReference type="AlphaFoldDB" id="A0A067MEX4"/>
<dbReference type="OrthoDB" id="2746456at2759"/>
<gene>
    <name evidence="3" type="ORF">BOTBODRAFT_36433</name>
</gene>
<feature type="compositionally biased region" description="Low complexity" evidence="1">
    <location>
        <begin position="1"/>
        <end position="18"/>
    </location>
</feature>
<feature type="compositionally biased region" description="Low complexity" evidence="1">
    <location>
        <begin position="75"/>
        <end position="89"/>
    </location>
</feature>
<sequence>MDVDSSSGSKSTAKSQNSESQKPARSSKDPASTKDASGRTKSATPASSASQGRKRAPPSEESDDELPTNPLKKVATSSKQDAPSSSASQSHKRASFPFPLGTLNERSKRAKTDGIRHEEFWFDDGNVVVRVQDHLFRVHSSILKRESSYFSELFSRDNGEDDEAKVDGCEVFDLGPHGKKKYFTALLDGLYGNLFRMTNRRPSFFTLACLLRAAHQWDVPSCKAWAISQFEKRWPATIESAIAESDIDEYVSKLIVLLRDCNLDITLLKLAFYCLARLPGLGIDAENECQPNPPASPVKDEDAGSDEEDDGEEDEELEDEEPEDYDHEMVEWGSIDGMISREDIALAFRTVVYRTNEWRNLSCTAPQFPFLSDGSKHKHSKNDCKYHFGKVWSRTIREAQFAELGWMDPLVFLDSISSIRWADHGICASCVTQCKASWKGEQVRIWEGLDEELGLQ</sequence>
<dbReference type="InParanoid" id="A0A067MEX4"/>
<dbReference type="CDD" id="cd18186">
    <property type="entry name" value="BTB_POZ_ZBTB_KLHL-like"/>
    <property type="match status" value="1"/>
</dbReference>
<feature type="compositionally biased region" description="Basic and acidic residues" evidence="1">
    <location>
        <begin position="26"/>
        <end position="38"/>
    </location>
</feature>
<accession>A0A067MEX4</accession>
<name>A0A067MEX4_BOTB1</name>
<feature type="compositionally biased region" description="Polar residues" evidence="1">
    <location>
        <begin position="39"/>
        <end position="51"/>
    </location>
</feature>
<dbReference type="InterPro" id="IPR011333">
    <property type="entry name" value="SKP1/BTB/POZ_sf"/>
</dbReference>
<evidence type="ECO:0000256" key="1">
    <source>
        <dbReference type="SAM" id="MobiDB-lite"/>
    </source>
</evidence>
<feature type="domain" description="BTB" evidence="2">
    <location>
        <begin position="125"/>
        <end position="199"/>
    </location>
</feature>
<dbReference type="EMBL" id="KL198070">
    <property type="protein sequence ID" value="KDQ10146.1"/>
    <property type="molecule type" value="Genomic_DNA"/>
</dbReference>
<organism evidence="3 4">
    <name type="scientific">Botryobasidium botryosum (strain FD-172 SS1)</name>
    <dbReference type="NCBI Taxonomy" id="930990"/>
    <lineage>
        <taxon>Eukaryota</taxon>
        <taxon>Fungi</taxon>
        <taxon>Dikarya</taxon>
        <taxon>Basidiomycota</taxon>
        <taxon>Agaricomycotina</taxon>
        <taxon>Agaricomycetes</taxon>
        <taxon>Cantharellales</taxon>
        <taxon>Botryobasidiaceae</taxon>
        <taxon>Botryobasidium</taxon>
    </lineage>
</organism>
<evidence type="ECO:0000313" key="3">
    <source>
        <dbReference type="EMBL" id="KDQ10146.1"/>
    </source>
</evidence>
<feature type="region of interest" description="Disordered" evidence="1">
    <location>
        <begin position="1"/>
        <end position="105"/>
    </location>
</feature>
<proteinExistence type="predicted"/>
<dbReference type="InterPro" id="IPR000210">
    <property type="entry name" value="BTB/POZ_dom"/>
</dbReference>
<keyword evidence="4" id="KW-1185">Reference proteome</keyword>
<dbReference type="Gene3D" id="3.30.710.10">
    <property type="entry name" value="Potassium Channel Kv1.1, Chain A"/>
    <property type="match status" value="1"/>
</dbReference>
<dbReference type="PROSITE" id="PS50097">
    <property type="entry name" value="BTB"/>
    <property type="match status" value="1"/>
</dbReference>
<dbReference type="HOGENOM" id="CLU_048296_1_0_1"/>
<dbReference type="SMART" id="SM00225">
    <property type="entry name" value="BTB"/>
    <property type="match status" value="1"/>
</dbReference>
<dbReference type="Pfam" id="PF00651">
    <property type="entry name" value="BTB"/>
    <property type="match status" value="1"/>
</dbReference>
<evidence type="ECO:0000313" key="4">
    <source>
        <dbReference type="Proteomes" id="UP000027195"/>
    </source>
</evidence>
<reference evidence="4" key="1">
    <citation type="journal article" date="2014" name="Proc. Natl. Acad. Sci. U.S.A.">
        <title>Extensive sampling of basidiomycete genomes demonstrates inadequacy of the white-rot/brown-rot paradigm for wood decay fungi.</title>
        <authorList>
            <person name="Riley R."/>
            <person name="Salamov A.A."/>
            <person name="Brown D.W."/>
            <person name="Nagy L.G."/>
            <person name="Floudas D."/>
            <person name="Held B.W."/>
            <person name="Levasseur A."/>
            <person name="Lombard V."/>
            <person name="Morin E."/>
            <person name="Otillar R."/>
            <person name="Lindquist E.A."/>
            <person name="Sun H."/>
            <person name="LaButti K.M."/>
            <person name="Schmutz J."/>
            <person name="Jabbour D."/>
            <person name="Luo H."/>
            <person name="Baker S.E."/>
            <person name="Pisabarro A.G."/>
            <person name="Walton J.D."/>
            <person name="Blanchette R.A."/>
            <person name="Henrissat B."/>
            <person name="Martin F."/>
            <person name="Cullen D."/>
            <person name="Hibbett D.S."/>
            <person name="Grigoriev I.V."/>
        </authorList>
    </citation>
    <scope>NUCLEOTIDE SEQUENCE [LARGE SCALE GENOMIC DNA]</scope>
    <source>
        <strain evidence="4">FD-172 SS1</strain>
    </source>
</reference>
<dbReference type="SUPFAM" id="SSF54695">
    <property type="entry name" value="POZ domain"/>
    <property type="match status" value="1"/>
</dbReference>
<dbReference type="Proteomes" id="UP000027195">
    <property type="component" value="Unassembled WGS sequence"/>
</dbReference>
<evidence type="ECO:0000259" key="2">
    <source>
        <dbReference type="PROSITE" id="PS50097"/>
    </source>
</evidence>
<feature type="compositionally biased region" description="Acidic residues" evidence="1">
    <location>
        <begin position="303"/>
        <end position="326"/>
    </location>
</feature>
<feature type="region of interest" description="Disordered" evidence="1">
    <location>
        <begin position="286"/>
        <end position="326"/>
    </location>
</feature>
<protein>
    <recommendedName>
        <fullName evidence="2">BTB domain-containing protein</fullName>
    </recommendedName>
</protein>